<keyword evidence="3" id="KW-1185">Reference proteome</keyword>
<dbReference type="OrthoDB" id="3594103at2759"/>
<evidence type="ECO:0000313" key="3">
    <source>
        <dbReference type="Proteomes" id="UP000076837"/>
    </source>
</evidence>
<feature type="compositionally biased region" description="Basic residues" evidence="1">
    <location>
        <begin position="398"/>
        <end position="412"/>
    </location>
</feature>
<dbReference type="Gene3D" id="3.30.710.10">
    <property type="entry name" value="Potassium Channel Kv1.1, Chain A"/>
    <property type="match status" value="1"/>
</dbReference>
<dbReference type="PANTHER" id="PTHR37538:SF4">
    <property type="entry name" value="PITSLRE SERINE_THREONINE-PROTEIN KINASE CDC2L1"/>
    <property type="match status" value="1"/>
</dbReference>
<comment type="caution">
    <text evidence="2">The sequence shown here is derived from an EMBL/GenBank/DDBJ whole genome shotgun (WGS) entry which is preliminary data.</text>
</comment>
<feature type="region of interest" description="Disordered" evidence="1">
    <location>
        <begin position="363"/>
        <end position="412"/>
    </location>
</feature>
<protein>
    <submittedName>
        <fullName evidence="2">Uncharacterized protein</fullName>
    </submittedName>
</protein>
<sequence length="412" mass="45214">MSISDNSTVAVPHEGEGAYDPLNESDYYSQPRDTVLDKSPYAECEIVLLDAGTSATRFLVHSSMIRKSAPLFALASKGQPVTLSKLDESAAHTLVNYLYTGNFQTLLSHEFSDDDAAYEGFKLPTCVYCAAVRYQLPGLAELSRQKITYAGQRLPIFDILKIARDHAFPLLPEADRWYSEYLENTVHDAMSQDPEPFRRPDFITKVEGNSRLLQIVWKTVMSNCAAVIAQVSGELQLENGAETPMADSPFVESEVATQQSFHQLPSPTESVLDSPLPESAQILLKEPEHLDIVLSASESVRNSTVASSSEADDSNAQIDTASNDNFDLPAIEPTIDHHENMDTVKAKREGVKKYGHVRADSVLGEEAVLDKDSDDAKRGGPVEAIPAAGNGNHDTPKKEKKKSKKKRSSIAF</sequence>
<dbReference type="PROSITE" id="PS50097">
    <property type="entry name" value="BTB"/>
    <property type="match status" value="1"/>
</dbReference>
<dbReference type="EMBL" id="JYNV01000129">
    <property type="protein sequence ID" value="KZM25353.1"/>
    <property type="molecule type" value="Genomic_DNA"/>
</dbReference>
<dbReference type="STRING" id="5454.A0A163HLM6"/>
<dbReference type="Proteomes" id="UP000076837">
    <property type="component" value="Unassembled WGS sequence"/>
</dbReference>
<feature type="region of interest" description="Disordered" evidence="1">
    <location>
        <begin position="1"/>
        <end position="25"/>
    </location>
</feature>
<feature type="region of interest" description="Disordered" evidence="1">
    <location>
        <begin position="304"/>
        <end position="342"/>
    </location>
</feature>
<name>A0A163HLM6_DIDRA</name>
<evidence type="ECO:0000256" key="1">
    <source>
        <dbReference type="SAM" id="MobiDB-lite"/>
    </source>
</evidence>
<gene>
    <name evidence="2" type="ORF">ST47_g3565</name>
</gene>
<reference evidence="2 3" key="1">
    <citation type="journal article" date="2016" name="Sci. Rep.">
        <title>Draft genome sequencing and secretome analysis of fungal phytopathogen Ascochyta rabiei provides insight into the necrotrophic effector repertoire.</title>
        <authorList>
            <person name="Verma S."/>
            <person name="Gazara R.K."/>
            <person name="Nizam S."/>
            <person name="Parween S."/>
            <person name="Chattopadhyay D."/>
            <person name="Verma P.K."/>
        </authorList>
    </citation>
    <scope>NUCLEOTIDE SEQUENCE [LARGE SCALE GENOMIC DNA]</scope>
    <source>
        <strain evidence="2 3">ArDII</strain>
    </source>
</reference>
<proteinExistence type="predicted"/>
<evidence type="ECO:0000313" key="2">
    <source>
        <dbReference type="EMBL" id="KZM25353.1"/>
    </source>
</evidence>
<dbReference type="InterPro" id="IPR011333">
    <property type="entry name" value="SKP1/BTB/POZ_sf"/>
</dbReference>
<organism evidence="2 3">
    <name type="scientific">Didymella rabiei</name>
    <name type="common">Chickpea ascochyta blight fungus</name>
    <name type="synonym">Mycosphaerella rabiei</name>
    <dbReference type="NCBI Taxonomy" id="5454"/>
    <lineage>
        <taxon>Eukaryota</taxon>
        <taxon>Fungi</taxon>
        <taxon>Dikarya</taxon>
        <taxon>Ascomycota</taxon>
        <taxon>Pezizomycotina</taxon>
        <taxon>Dothideomycetes</taxon>
        <taxon>Pleosporomycetidae</taxon>
        <taxon>Pleosporales</taxon>
        <taxon>Pleosporineae</taxon>
        <taxon>Didymellaceae</taxon>
        <taxon>Ascochyta</taxon>
    </lineage>
</organism>
<feature type="compositionally biased region" description="Basic and acidic residues" evidence="1">
    <location>
        <begin position="368"/>
        <end position="380"/>
    </location>
</feature>
<dbReference type="PANTHER" id="PTHR37538">
    <property type="entry name" value="BTB DOMAIN-CONTAINING PROTEIN"/>
    <property type="match status" value="1"/>
</dbReference>
<dbReference type="InterPro" id="IPR000210">
    <property type="entry name" value="BTB/POZ_dom"/>
</dbReference>
<dbReference type="AlphaFoldDB" id="A0A163HLM6"/>
<accession>A0A163HLM6</accession>
<feature type="compositionally biased region" description="Polar residues" evidence="1">
    <location>
        <begin position="304"/>
        <end position="325"/>
    </location>
</feature>